<dbReference type="EMBL" id="BFEA01000426">
    <property type="protein sequence ID" value="GBG83029.1"/>
    <property type="molecule type" value="Genomic_DNA"/>
</dbReference>
<evidence type="ECO:0000313" key="3">
    <source>
        <dbReference type="Proteomes" id="UP000265515"/>
    </source>
</evidence>
<feature type="compositionally biased region" description="Gly residues" evidence="1">
    <location>
        <begin position="326"/>
        <end position="339"/>
    </location>
</feature>
<reference evidence="2 3" key="1">
    <citation type="journal article" date="2018" name="Cell">
        <title>The Chara Genome: Secondary Complexity and Implications for Plant Terrestrialization.</title>
        <authorList>
            <person name="Nishiyama T."/>
            <person name="Sakayama H."/>
            <person name="Vries J.D."/>
            <person name="Buschmann H."/>
            <person name="Saint-Marcoux D."/>
            <person name="Ullrich K.K."/>
            <person name="Haas F.B."/>
            <person name="Vanderstraeten L."/>
            <person name="Becker D."/>
            <person name="Lang D."/>
            <person name="Vosolsobe S."/>
            <person name="Rombauts S."/>
            <person name="Wilhelmsson P.K.I."/>
            <person name="Janitza P."/>
            <person name="Kern R."/>
            <person name="Heyl A."/>
            <person name="Rumpler F."/>
            <person name="Villalobos L.I.A.C."/>
            <person name="Clay J.M."/>
            <person name="Skokan R."/>
            <person name="Toyoda A."/>
            <person name="Suzuki Y."/>
            <person name="Kagoshima H."/>
            <person name="Schijlen E."/>
            <person name="Tajeshwar N."/>
            <person name="Catarino B."/>
            <person name="Hetherington A.J."/>
            <person name="Saltykova A."/>
            <person name="Bonnot C."/>
            <person name="Breuninger H."/>
            <person name="Symeonidi A."/>
            <person name="Radhakrishnan G.V."/>
            <person name="Van Nieuwerburgh F."/>
            <person name="Deforce D."/>
            <person name="Chang C."/>
            <person name="Karol K.G."/>
            <person name="Hedrich R."/>
            <person name="Ulvskov P."/>
            <person name="Glockner G."/>
            <person name="Delwiche C.F."/>
            <person name="Petrasek J."/>
            <person name="Van de Peer Y."/>
            <person name="Friml J."/>
            <person name="Beilby M."/>
            <person name="Dolan L."/>
            <person name="Kohara Y."/>
            <person name="Sugano S."/>
            <person name="Fujiyama A."/>
            <person name="Delaux P.-M."/>
            <person name="Quint M."/>
            <person name="TheiBen G."/>
            <person name="Hagemann M."/>
            <person name="Harholt J."/>
            <person name="Dunand C."/>
            <person name="Zachgo S."/>
            <person name="Langdale J."/>
            <person name="Maumus F."/>
            <person name="Straeten D.V.D."/>
            <person name="Gould S.B."/>
            <person name="Rensing S.A."/>
        </authorList>
    </citation>
    <scope>NUCLEOTIDE SEQUENCE [LARGE SCALE GENOMIC DNA]</scope>
    <source>
        <strain evidence="2 3">S276</strain>
    </source>
</reference>
<gene>
    <name evidence="2" type="ORF">CBR_g36648</name>
</gene>
<evidence type="ECO:0000313" key="2">
    <source>
        <dbReference type="EMBL" id="GBG83029.1"/>
    </source>
</evidence>
<dbReference type="AlphaFoldDB" id="A0A388LL29"/>
<feature type="compositionally biased region" description="Low complexity" evidence="1">
    <location>
        <begin position="294"/>
        <end position="303"/>
    </location>
</feature>
<feature type="region of interest" description="Disordered" evidence="1">
    <location>
        <begin position="673"/>
        <end position="767"/>
    </location>
</feature>
<feature type="compositionally biased region" description="Polar residues" evidence="1">
    <location>
        <begin position="311"/>
        <end position="323"/>
    </location>
</feature>
<sequence>MEDRARRSIGQYYDEGVVQLVENVGEVVEDERGKRFKVNESYDAIKERWLKERTVIFIFQDEARDLTRSVKEDLIRAHEDGWMSRRLSDPSIRRGRIKFEGPNVISYVAKAIEVSTWLIQKATIKLGLRGKEYSVLVRPWMTKPELKELKLREAETNFWIVALRVPLDAMCYLPSAAKGLFGGVKCMLPPEADRTKPKLMNIKLDMDPMARFRVENSLTIESPKGELWTVDIATPYSDRCKKCRWYFHTEEECPKQGEAGPRRSWTNSRLPPHRPTASQQRTQEPRQPTPVPSQQPGAQLQQQSEHHRMQNRAQPGATPQHSLGQRIGGNNPGLQGGFQGPSNLPTEVQGATGRSALFDGHRYLQVAPTYPPPSGSSLVAPLAPWAQPQIWANTQGRVMGSNQEMYQQLATGGHAQYQGQCKVSGCQGAHPQTTVIRSVPMRMQQEQYGGMEAAPTELQFQGHQSATPAQSRLQGPGAQGHSSAQGRDPAKDWGGGRHESDIHPRLSYSLTTLDVPDIHPPHWELWREDFIELSLCLVEVRLTWTEGEAHPPCIERLELLFIQAWRTNMEGELLAFLFGTVRPGHQGLITQELTIPIAQLADDLPLDIISQDDEHPIPHVLSRTLTQYLLWSACVEGAAERIPPSQRQYLDPRTVCDPTFFRHPTAEQLAAIREEEKEEESTESDEGEDEQGESGESDKVLGEEDETPEEGSYSEHSEGEQSEEEDEEGEEEHDEEPAESEWEAVPEEALRTGTEAEDPEAARKREEIAVGKTELELASAASLQICDDPNRDPAPP</sequence>
<dbReference type="Gramene" id="GBG83029">
    <property type="protein sequence ID" value="GBG83029"/>
    <property type="gene ID" value="CBR_g36648"/>
</dbReference>
<feature type="region of interest" description="Disordered" evidence="1">
    <location>
        <begin position="252"/>
        <end position="349"/>
    </location>
</feature>
<name>A0A388LL29_CHABU</name>
<protein>
    <submittedName>
        <fullName evidence="2">Uncharacterized protein</fullName>
    </submittedName>
</protein>
<proteinExistence type="predicted"/>
<accession>A0A388LL29</accession>
<evidence type="ECO:0000256" key="1">
    <source>
        <dbReference type="SAM" id="MobiDB-lite"/>
    </source>
</evidence>
<feature type="region of interest" description="Disordered" evidence="1">
    <location>
        <begin position="777"/>
        <end position="796"/>
    </location>
</feature>
<feature type="compositionally biased region" description="Polar residues" evidence="1">
    <location>
        <begin position="460"/>
        <end position="473"/>
    </location>
</feature>
<keyword evidence="3" id="KW-1185">Reference proteome</keyword>
<dbReference type="Proteomes" id="UP000265515">
    <property type="component" value="Unassembled WGS sequence"/>
</dbReference>
<feature type="compositionally biased region" description="Acidic residues" evidence="1">
    <location>
        <begin position="720"/>
        <end position="746"/>
    </location>
</feature>
<organism evidence="2 3">
    <name type="scientific">Chara braunii</name>
    <name type="common">Braun's stonewort</name>
    <dbReference type="NCBI Taxonomy" id="69332"/>
    <lineage>
        <taxon>Eukaryota</taxon>
        <taxon>Viridiplantae</taxon>
        <taxon>Streptophyta</taxon>
        <taxon>Charophyceae</taxon>
        <taxon>Charales</taxon>
        <taxon>Characeae</taxon>
        <taxon>Chara</taxon>
    </lineage>
</organism>
<feature type="region of interest" description="Disordered" evidence="1">
    <location>
        <begin position="460"/>
        <end position="499"/>
    </location>
</feature>
<feature type="compositionally biased region" description="Acidic residues" evidence="1">
    <location>
        <begin position="676"/>
        <end position="695"/>
    </location>
</feature>
<comment type="caution">
    <text evidence="2">The sequence shown here is derived from an EMBL/GenBank/DDBJ whole genome shotgun (WGS) entry which is preliminary data.</text>
</comment>
<feature type="compositionally biased region" description="Basic and acidic residues" evidence="1">
    <location>
        <begin position="488"/>
        <end position="499"/>
    </location>
</feature>